<sequence>AEIAKHDQQPMKIQRCVEALKQYFSQLAGGRAMQIVR</sequence>
<gene>
    <name evidence="1" type="ORF">EA686_28675</name>
</gene>
<organism evidence="1 2">
    <name type="scientific">Acinetobacter baumannii</name>
    <dbReference type="NCBI Taxonomy" id="470"/>
    <lineage>
        <taxon>Bacteria</taxon>
        <taxon>Pseudomonadati</taxon>
        <taxon>Pseudomonadota</taxon>
        <taxon>Gammaproteobacteria</taxon>
        <taxon>Moraxellales</taxon>
        <taxon>Moraxellaceae</taxon>
        <taxon>Acinetobacter</taxon>
        <taxon>Acinetobacter calcoaceticus/baumannii complex</taxon>
    </lineage>
</organism>
<comment type="caution">
    <text evidence="1">The sequence shown here is derived from an EMBL/GenBank/DDBJ whole genome shotgun (WGS) entry which is preliminary data.</text>
</comment>
<name>A0A429M6M5_ACIBA</name>
<protein>
    <submittedName>
        <fullName evidence="1">LysR family transcriptional regulator</fullName>
    </submittedName>
</protein>
<dbReference type="AlphaFoldDB" id="A0A429M6M5"/>
<reference evidence="1 2" key="1">
    <citation type="submission" date="2018-10" db="EMBL/GenBank/DDBJ databases">
        <title>GWAS and RNA-Seq identify cryptic mechanisms of antimicrobial resistance in Acinetobacter baumannii.</title>
        <authorList>
            <person name="Sahl J.W."/>
        </authorList>
    </citation>
    <scope>NUCLEOTIDE SEQUENCE [LARGE SCALE GENOMIC DNA]</scope>
    <source>
        <strain evidence="1 2">TG28175</strain>
    </source>
</reference>
<proteinExistence type="predicted"/>
<accession>A0A429M6M5</accession>
<evidence type="ECO:0000313" key="2">
    <source>
        <dbReference type="Proteomes" id="UP000280073"/>
    </source>
</evidence>
<evidence type="ECO:0000313" key="1">
    <source>
        <dbReference type="EMBL" id="RSR15417.1"/>
    </source>
</evidence>
<dbReference type="Proteomes" id="UP000280073">
    <property type="component" value="Unassembled WGS sequence"/>
</dbReference>
<dbReference type="EMBL" id="RFDI01002538">
    <property type="protein sequence ID" value="RSR15417.1"/>
    <property type="molecule type" value="Genomic_DNA"/>
</dbReference>
<feature type="non-terminal residue" evidence="1">
    <location>
        <position position="1"/>
    </location>
</feature>